<keyword evidence="3" id="KW-1185">Reference proteome</keyword>
<evidence type="ECO:0000313" key="2">
    <source>
        <dbReference type="EMBL" id="RPB21601.1"/>
    </source>
</evidence>
<evidence type="ECO:0008006" key="4">
    <source>
        <dbReference type="Google" id="ProtNLM"/>
    </source>
</evidence>
<proteinExistence type="predicted"/>
<protein>
    <recommendedName>
        <fullName evidence="4">PIN domain-containing protein</fullName>
    </recommendedName>
</protein>
<dbReference type="Proteomes" id="UP000267821">
    <property type="component" value="Unassembled WGS sequence"/>
</dbReference>
<evidence type="ECO:0000313" key="3">
    <source>
        <dbReference type="Proteomes" id="UP000267821"/>
    </source>
</evidence>
<feature type="compositionally biased region" description="Low complexity" evidence="1">
    <location>
        <begin position="148"/>
        <end position="159"/>
    </location>
</feature>
<dbReference type="EMBL" id="ML121558">
    <property type="protein sequence ID" value="RPB21601.1"/>
    <property type="molecule type" value="Genomic_DNA"/>
</dbReference>
<feature type="compositionally biased region" description="Gly residues" evidence="1">
    <location>
        <begin position="322"/>
        <end position="369"/>
    </location>
</feature>
<evidence type="ECO:0000256" key="1">
    <source>
        <dbReference type="SAM" id="MobiDB-lite"/>
    </source>
</evidence>
<feature type="compositionally biased region" description="Basic residues" evidence="1">
    <location>
        <begin position="384"/>
        <end position="393"/>
    </location>
</feature>
<feature type="region of interest" description="Disordered" evidence="1">
    <location>
        <begin position="315"/>
        <end position="393"/>
    </location>
</feature>
<sequence>MDERGDMSQLSTKLAMARLRHEVGELESQVAQDRKLIPPSRKVFHCVVDDTALTSAIAEFKRWIQDGAVVVTVPLCTLDGLDQCKKGTDIININSREAIRYFDRIQNGSLSVRGLSFQSPMEKFETWKQAAEEYMIPGAIPPGRQQKSPTIRPITPISPVGSPGLSPQPRSPAVARQNGTHAHANGYGGMKSMDGNKGRSNSFPLQQNGRRNTSGTSEATLAPVEPPRRIQQLLNCVLYRKHKVGKRDTSPPGHQQLAKRPETHLITNSPEITAWARVFDISVFSSNVLEDMIEREDFIYAEKVKDYQEAQLQVESSRNGAARGGRGGGGLGRGGNRSSGGAGGRNNHGHGHTNGGSGGGRGHRGGAGGEPDFVFVREAPRGVARGKGKLWEP</sequence>
<feature type="compositionally biased region" description="Polar residues" evidence="1">
    <location>
        <begin position="198"/>
        <end position="219"/>
    </location>
</feature>
<dbReference type="InParanoid" id="A0A3N4LLP6"/>
<dbReference type="OrthoDB" id="5361617at2759"/>
<organism evidence="2 3">
    <name type="scientific">Terfezia boudieri ATCC MYA-4762</name>
    <dbReference type="NCBI Taxonomy" id="1051890"/>
    <lineage>
        <taxon>Eukaryota</taxon>
        <taxon>Fungi</taxon>
        <taxon>Dikarya</taxon>
        <taxon>Ascomycota</taxon>
        <taxon>Pezizomycotina</taxon>
        <taxon>Pezizomycetes</taxon>
        <taxon>Pezizales</taxon>
        <taxon>Pezizaceae</taxon>
        <taxon>Terfezia</taxon>
    </lineage>
</organism>
<gene>
    <name evidence="2" type="ORF">L211DRAFT_851318</name>
</gene>
<accession>A0A3N4LLP6</accession>
<dbReference type="Gene3D" id="3.40.50.1010">
    <property type="entry name" value="5'-nuclease"/>
    <property type="match status" value="1"/>
</dbReference>
<dbReference type="AlphaFoldDB" id="A0A3N4LLP6"/>
<reference evidence="2 3" key="1">
    <citation type="journal article" date="2018" name="Nat. Ecol. Evol.">
        <title>Pezizomycetes genomes reveal the molecular basis of ectomycorrhizal truffle lifestyle.</title>
        <authorList>
            <person name="Murat C."/>
            <person name="Payen T."/>
            <person name="Noel B."/>
            <person name="Kuo A."/>
            <person name="Morin E."/>
            <person name="Chen J."/>
            <person name="Kohler A."/>
            <person name="Krizsan K."/>
            <person name="Balestrini R."/>
            <person name="Da Silva C."/>
            <person name="Montanini B."/>
            <person name="Hainaut M."/>
            <person name="Levati E."/>
            <person name="Barry K.W."/>
            <person name="Belfiori B."/>
            <person name="Cichocki N."/>
            <person name="Clum A."/>
            <person name="Dockter R.B."/>
            <person name="Fauchery L."/>
            <person name="Guy J."/>
            <person name="Iotti M."/>
            <person name="Le Tacon F."/>
            <person name="Lindquist E.A."/>
            <person name="Lipzen A."/>
            <person name="Malagnac F."/>
            <person name="Mello A."/>
            <person name="Molinier V."/>
            <person name="Miyauchi S."/>
            <person name="Poulain J."/>
            <person name="Riccioni C."/>
            <person name="Rubini A."/>
            <person name="Sitrit Y."/>
            <person name="Splivallo R."/>
            <person name="Traeger S."/>
            <person name="Wang M."/>
            <person name="Zifcakova L."/>
            <person name="Wipf D."/>
            <person name="Zambonelli A."/>
            <person name="Paolocci F."/>
            <person name="Nowrousian M."/>
            <person name="Ottonello S."/>
            <person name="Baldrian P."/>
            <person name="Spatafora J.W."/>
            <person name="Henrissat B."/>
            <person name="Nagy L.G."/>
            <person name="Aury J.M."/>
            <person name="Wincker P."/>
            <person name="Grigoriev I.V."/>
            <person name="Bonfante P."/>
            <person name="Martin F.M."/>
        </authorList>
    </citation>
    <scope>NUCLEOTIDE SEQUENCE [LARGE SCALE GENOMIC DNA]</scope>
    <source>
        <strain evidence="2 3">ATCC MYA-4762</strain>
    </source>
</reference>
<name>A0A3N4LLP6_9PEZI</name>
<feature type="region of interest" description="Disordered" evidence="1">
    <location>
        <begin position="138"/>
        <end position="226"/>
    </location>
</feature>